<keyword evidence="1" id="KW-0812">Transmembrane</keyword>
<keyword evidence="1" id="KW-1133">Transmembrane helix</keyword>
<feature type="transmembrane region" description="Helical" evidence="1">
    <location>
        <begin position="38"/>
        <end position="61"/>
    </location>
</feature>
<gene>
    <name evidence="3" type="ORF">Tfont_01319</name>
</gene>
<evidence type="ECO:0000256" key="1">
    <source>
        <dbReference type="SAM" id="Phobius"/>
    </source>
</evidence>
<feature type="chain" id="PRO_5021854307" evidence="2">
    <location>
        <begin position="17"/>
        <end position="69"/>
    </location>
</feature>
<organism evidence="3 4">
    <name type="scientific">Tepidimonas fonticaldi</name>
    <dbReference type="NCBI Taxonomy" id="1101373"/>
    <lineage>
        <taxon>Bacteria</taxon>
        <taxon>Pseudomonadati</taxon>
        <taxon>Pseudomonadota</taxon>
        <taxon>Betaproteobacteria</taxon>
        <taxon>Burkholderiales</taxon>
        <taxon>Tepidimonas</taxon>
    </lineage>
</organism>
<dbReference type="AlphaFoldDB" id="A0A554XMM4"/>
<reference evidence="3 4" key="1">
    <citation type="submission" date="2019-07" db="EMBL/GenBank/DDBJ databases">
        <title>Tepidimonas fonticaldi AT-A2 draft genome.</title>
        <authorList>
            <person name="Da Costa M.S."/>
            <person name="Froufe H.J.C."/>
            <person name="Egas C."/>
            <person name="Albuquerque L."/>
        </authorList>
    </citation>
    <scope>NUCLEOTIDE SEQUENCE [LARGE SCALE GENOMIC DNA]</scope>
    <source>
        <strain evidence="3 4">AT-A2</strain>
    </source>
</reference>
<sequence>MLYTCLAMSSENLALAALCAAMAAPALVVLITGGSLGVALLAAVLCLPVSGPIMAAVFGAATELFGPKH</sequence>
<accession>A0A554XMM4</accession>
<comment type="caution">
    <text evidence="3">The sequence shown here is derived from an EMBL/GenBank/DDBJ whole genome shotgun (WGS) entry which is preliminary data.</text>
</comment>
<feature type="signal peptide" evidence="2">
    <location>
        <begin position="1"/>
        <end position="16"/>
    </location>
</feature>
<keyword evidence="2" id="KW-0732">Signal</keyword>
<name>A0A554XMM4_9BURK</name>
<evidence type="ECO:0000256" key="2">
    <source>
        <dbReference type="SAM" id="SignalP"/>
    </source>
</evidence>
<dbReference type="Proteomes" id="UP000316388">
    <property type="component" value="Unassembled WGS sequence"/>
</dbReference>
<evidence type="ECO:0000313" key="4">
    <source>
        <dbReference type="Proteomes" id="UP000316388"/>
    </source>
</evidence>
<dbReference type="EMBL" id="VJOO01000010">
    <property type="protein sequence ID" value="TSE37079.1"/>
    <property type="molecule type" value="Genomic_DNA"/>
</dbReference>
<feature type="transmembrane region" description="Helical" evidence="1">
    <location>
        <begin position="12"/>
        <end position="32"/>
    </location>
</feature>
<protein>
    <submittedName>
        <fullName evidence="3">Uncharacterized protein</fullName>
    </submittedName>
</protein>
<proteinExistence type="predicted"/>
<evidence type="ECO:0000313" key="3">
    <source>
        <dbReference type="EMBL" id="TSE37079.1"/>
    </source>
</evidence>
<keyword evidence="1" id="KW-0472">Membrane</keyword>